<sequence>MERRHVARDVLDEYARAFHSMAEGTRQLGMPSAVAETLDYMADATKEVGHVHLEQKPELAKKVLARFGELRAKLNDQLGAPPAITELDRRLLAPLMDKPGPDSAEVADLLAQACKQLSLPSVIPELFEYLGPIAAKGGAPEPQKLQGLLLRLAREAGAPEAVTEFGERAAALSQQTGGAADTAKLTQMVAQLLRKLGMPAFANIFSKVGAPMLLRGKQPDPLTLALVAPSLAKVLPESEIASSIVNDMRAKLLKPVLKGYETAVERLTENMPDSVLKTGFKQLLALSLGVSK</sequence>
<organism evidence="1">
    <name type="scientific">Alexandrium catenella</name>
    <name type="common">Red tide dinoflagellate</name>
    <name type="synonym">Gonyaulax catenella</name>
    <dbReference type="NCBI Taxonomy" id="2925"/>
    <lineage>
        <taxon>Eukaryota</taxon>
        <taxon>Sar</taxon>
        <taxon>Alveolata</taxon>
        <taxon>Dinophyceae</taxon>
        <taxon>Gonyaulacales</taxon>
        <taxon>Pyrocystaceae</taxon>
        <taxon>Alexandrium</taxon>
    </lineage>
</organism>
<proteinExistence type="predicted"/>
<evidence type="ECO:0000313" key="1">
    <source>
        <dbReference type="EMBL" id="CAD9152409.1"/>
    </source>
</evidence>
<name>A0A7S1QZ96_ALECA</name>
<protein>
    <submittedName>
        <fullName evidence="1">Uncharacterized protein</fullName>
    </submittedName>
</protein>
<accession>A0A7S1QZ96</accession>
<reference evidence="1" key="1">
    <citation type="submission" date="2021-01" db="EMBL/GenBank/DDBJ databases">
        <authorList>
            <person name="Corre E."/>
            <person name="Pelletier E."/>
            <person name="Niang G."/>
            <person name="Scheremetjew M."/>
            <person name="Finn R."/>
            <person name="Kale V."/>
            <person name="Holt S."/>
            <person name="Cochrane G."/>
            <person name="Meng A."/>
            <person name="Brown T."/>
            <person name="Cohen L."/>
        </authorList>
    </citation>
    <scope>NUCLEOTIDE SEQUENCE</scope>
    <source>
        <strain evidence="1">OF101</strain>
    </source>
</reference>
<dbReference type="EMBL" id="HBGE01053877">
    <property type="protein sequence ID" value="CAD9152409.1"/>
    <property type="molecule type" value="Transcribed_RNA"/>
</dbReference>
<dbReference type="AlphaFoldDB" id="A0A7S1QZ96"/>
<gene>
    <name evidence="1" type="ORF">ACAT0790_LOCUS32433</name>
</gene>